<proteinExistence type="predicted"/>
<organism evidence="1 2">
    <name type="scientific">Pycnococcus provasolii</name>
    <dbReference type="NCBI Taxonomy" id="41880"/>
    <lineage>
        <taxon>Eukaryota</taxon>
        <taxon>Viridiplantae</taxon>
        <taxon>Chlorophyta</taxon>
        <taxon>Pseudoscourfieldiophyceae</taxon>
        <taxon>Pseudoscourfieldiales</taxon>
        <taxon>Pycnococcaceae</taxon>
        <taxon>Pycnococcus</taxon>
    </lineage>
</organism>
<gene>
    <name evidence="1" type="ORF">PPROV_000739600</name>
</gene>
<protein>
    <recommendedName>
        <fullName evidence="3">Reverse transcriptase Ty1/copia-type domain-containing protein</fullName>
    </recommendedName>
</protein>
<comment type="caution">
    <text evidence="1">The sequence shown here is derived from an EMBL/GenBank/DDBJ whole genome shotgun (WGS) entry which is preliminary data.</text>
</comment>
<dbReference type="EMBL" id="BNJQ01000021">
    <property type="protein sequence ID" value="GHP08659.1"/>
    <property type="molecule type" value="Genomic_DNA"/>
</dbReference>
<evidence type="ECO:0008006" key="3">
    <source>
        <dbReference type="Google" id="ProtNLM"/>
    </source>
</evidence>
<evidence type="ECO:0000313" key="2">
    <source>
        <dbReference type="Proteomes" id="UP000660262"/>
    </source>
</evidence>
<accession>A0A830HUQ9</accession>
<reference evidence="1" key="1">
    <citation type="submission" date="2020-10" db="EMBL/GenBank/DDBJ databases">
        <title>Unveiling of a novel bifunctional photoreceptor, Dualchrome1, isolated from a cosmopolitan green alga.</title>
        <authorList>
            <person name="Suzuki S."/>
            <person name="Kawachi M."/>
        </authorList>
    </citation>
    <scope>NUCLEOTIDE SEQUENCE</scope>
    <source>
        <strain evidence="1">NIES 2893</strain>
    </source>
</reference>
<name>A0A830HUQ9_9CHLO</name>
<evidence type="ECO:0000313" key="1">
    <source>
        <dbReference type="EMBL" id="GHP08659.1"/>
    </source>
</evidence>
<dbReference type="Proteomes" id="UP000660262">
    <property type="component" value="Unassembled WGS sequence"/>
</dbReference>
<keyword evidence="2" id="KW-1185">Reference proteome</keyword>
<dbReference type="AlphaFoldDB" id="A0A830HUQ9"/>
<sequence>MDQVRKCLSWFYGDCPAGRAWHKTLKSTLHSADEAPTATERCVFVHDAAIEPTHNAITAAVVDDINNLATCPELHTKLHDALERDFEMKRDDAGFILGYQCSRIAGGDITINQHGYQVRMLERYYLPQTHVDTPALCSVHLEGTEHPCDAGM</sequence>